<keyword evidence="3" id="KW-1185">Reference proteome</keyword>
<dbReference type="PANTHER" id="PTHR10605">
    <property type="entry name" value="HEPARAN SULFATE SULFOTRANSFERASE"/>
    <property type="match status" value="1"/>
</dbReference>
<name>A0A921NNE8_9RHOB</name>
<dbReference type="Pfam" id="PF13469">
    <property type="entry name" value="Sulfotransfer_3"/>
    <property type="match status" value="1"/>
</dbReference>
<dbReference type="AlphaFoldDB" id="A0A921NNE8"/>
<comment type="caution">
    <text evidence="2">The sequence shown here is derived from an EMBL/GenBank/DDBJ whole genome shotgun (WGS) entry which is preliminary data.</text>
</comment>
<dbReference type="Proteomes" id="UP000698242">
    <property type="component" value="Unassembled WGS sequence"/>
</dbReference>
<evidence type="ECO:0000256" key="1">
    <source>
        <dbReference type="ARBA" id="ARBA00022679"/>
    </source>
</evidence>
<dbReference type="EMBL" id="APKE01000035">
    <property type="protein sequence ID" value="KAF0674871.1"/>
    <property type="molecule type" value="Genomic_DNA"/>
</dbReference>
<evidence type="ECO:0000313" key="3">
    <source>
        <dbReference type="Proteomes" id="UP000698242"/>
    </source>
</evidence>
<dbReference type="GO" id="GO:0008146">
    <property type="term" value="F:sulfotransferase activity"/>
    <property type="evidence" value="ECO:0007669"/>
    <property type="project" value="InterPro"/>
</dbReference>
<gene>
    <name evidence="2" type="ORF">PMES_02947</name>
</gene>
<dbReference type="SUPFAM" id="SSF52540">
    <property type="entry name" value="P-loop containing nucleoside triphosphate hydrolases"/>
    <property type="match status" value="1"/>
</dbReference>
<dbReference type="OrthoDB" id="981508at2"/>
<sequence length="305" mass="34107">MDDLRVAYCVGATKAGTSWLHRYLSDHPDCHLRSVKELHYFDTLEAGRTAREAERHAIRWEMLERELSQASRPQRRATLERHIADARELSALFAQAGQGGAGDGRYLDYLARGRGDRGLLADITPAYALLPEARLRQMAALAPQTRFVYLLRDPVARLWSHVRMMAARRAAAPSEVPQRARNILARVLRGGEEQIEIRSQYGAALRRLTAALEPDRLLCVFYEDMFGGDALSRICGFLGIRARPADFSRRIHEGPTLDPGAEALAQMRAHLADQYDAVAAHMGRLPQAWLANIHPPAGRSNAMKV</sequence>
<organism evidence="2 3">
    <name type="scientific">Profundibacterium mesophilum KAUST100406-0324</name>
    <dbReference type="NCBI Taxonomy" id="1037889"/>
    <lineage>
        <taxon>Bacteria</taxon>
        <taxon>Pseudomonadati</taxon>
        <taxon>Pseudomonadota</taxon>
        <taxon>Alphaproteobacteria</taxon>
        <taxon>Rhodobacterales</taxon>
        <taxon>Roseobacteraceae</taxon>
        <taxon>Profundibacterium</taxon>
    </lineage>
</organism>
<reference evidence="2" key="1">
    <citation type="submission" date="2013-03" db="EMBL/GenBank/DDBJ databases">
        <title>Genome Sequence of the Profundibacterium mesophilum strain KAUST100406-0324T from Red Sea, a novel genus in the family Rhodobacteraceae.</title>
        <authorList>
            <person name="Essack M."/>
            <person name="Alam I."/>
            <person name="Lafi F."/>
            <person name="Alawi W."/>
            <person name="Kamanu F."/>
            <person name="Al-Suwailem A."/>
            <person name="Lee O.O."/>
            <person name="Xu Y."/>
            <person name="Bajic V."/>
            <person name="Qian P.-Y."/>
            <person name="Archer J."/>
        </authorList>
    </citation>
    <scope>NUCLEOTIDE SEQUENCE</scope>
    <source>
        <strain evidence="2">KAUST100406-0324</strain>
    </source>
</reference>
<dbReference type="InterPro" id="IPR027417">
    <property type="entry name" value="P-loop_NTPase"/>
</dbReference>
<accession>A0A921NNE8</accession>
<evidence type="ECO:0000313" key="2">
    <source>
        <dbReference type="EMBL" id="KAF0674871.1"/>
    </source>
</evidence>
<dbReference type="InterPro" id="IPR037359">
    <property type="entry name" value="NST/OST"/>
</dbReference>
<dbReference type="PANTHER" id="PTHR10605:SF56">
    <property type="entry name" value="BIFUNCTIONAL HEPARAN SULFATE N-DEACETYLASE_N-SULFOTRANSFERASE"/>
    <property type="match status" value="1"/>
</dbReference>
<proteinExistence type="predicted"/>
<dbReference type="RefSeq" id="WP_159966452.1">
    <property type="nucleotide sequence ID" value="NZ_APKE01000035.1"/>
</dbReference>
<protein>
    <submittedName>
        <fullName evidence="2">Deacetylase sulfotransferase</fullName>
    </submittedName>
</protein>
<keyword evidence="1" id="KW-0808">Transferase</keyword>
<dbReference type="Gene3D" id="3.40.50.300">
    <property type="entry name" value="P-loop containing nucleotide triphosphate hydrolases"/>
    <property type="match status" value="1"/>
</dbReference>